<organism evidence="1 2">
    <name type="scientific">Raineya orbicola</name>
    <dbReference type="NCBI Taxonomy" id="2016530"/>
    <lineage>
        <taxon>Bacteria</taxon>
        <taxon>Pseudomonadati</taxon>
        <taxon>Bacteroidota</taxon>
        <taxon>Cytophagia</taxon>
        <taxon>Cytophagales</taxon>
        <taxon>Raineyaceae</taxon>
        <taxon>Raineya</taxon>
    </lineage>
</organism>
<dbReference type="SUPFAM" id="SSF53335">
    <property type="entry name" value="S-adenosyl-L-methionine-dependent methyltransferases"/>
    <property type="match status" value="1"/>
</dbReference>
<dbReference type="GO" id="GO:0032259">
    <property type="term" value="P:methylation"/>
    <property type="evidence" value="ECO:0007669"/>
    <property type="project" value="UniProtKB-KW"/>
</dbReference>
<keyword evidence="1" id="KW-0808">Transferase</keyword>
<keyword evidence="1" id="KW-0489">Methyltransferase</keyword>
<dbReference type="EMBL" id="NKXO01000001">
    <property type="protein sequence ID" value="PKQ70953.1"/>
    <property type="molecule type" value="Genomic_DNA"/>
</dbReference>
<proteinExistence type="predicted"/>
<keyword evidence="2" id="KW-1185">Reference proteome</keyword>
<dbReference type="GO" id="GO:0008168">
    <property type="term" value="F:methyltransferase activity"/>
    <property type="evidence" value="ECO:0007669"/>
    <property type="project" value="UniProtKB-KW"/>
</dbReference>
<reference evidence="1 2" key="1">
    <citation type="submission" date="2017-06" db="EMBL/GenBank/DDBJ databases">
        <title>Raineya orbicola gen. nov., sp. nov. a slightly thermophilic bacterium of the phylum Bacteroidetes and the description of Raineyaceae fam. nov.</title>
        <authorList>
            <person name="Albuquerque L."/>
            <person name="Polonia A.R.M."/>
            <person name="Barroso C."/>
            <person name="Froufe H.J.C."/>
            <person name="Lage O."/>
            <person name="Lobo-Da-Cunha A."/>
            <person name="Egas C."/>
            <person name="Da Costa M.S."/>
        </authorList>
    </citation>
    <scope>NUCLEOTIDE SEQUENCE [LARGE SCALE GENOMIC DNA]</scope>
    <source>
        <strain evidence="1 2">SPSPC-11</strain>
    </source>
</reference>
<dbReference type="Pfam" id="PF13489">
    <property type="entry name" value="Methyltransf_23"/>
    <property type="match status" value="1"/>
</dbReference>
<dbReference type="AlphaFoldDB" id="A0A2N3IKZ5"/>
<dbReference type="Proteomes" id="UP000233387">
    <property type="component" value="Unassembled WGS sequence"/>
</dbReference>
<dbReference type="InterPro" id="IPR029063">
    <property type="entry name" value="SAM-dependent_MTases_sf"/>
</dbReference>
<accession>A0A2N3IKZ5</accession>
<protein>
    <submittedName>
        <fullName evidence="1">Methyltransferase domain</fullName>
    </submittedName>
</protein>
<name>A0A2N3IKZ5_9BACT</name>
<evidence type="ECO:0000313" key="2">
    <source>
        <dbReference type="Proteomes" id="UP000233387"/>
    </source>
</evidence>
<dbReference type="Gene3D" id="3.40.50.150">
    <property type="entry name" value="Vaccinia Virus protein VP39"/>
    <property type="match status" value="1"/>
</dbReference>
<comment type="caution">
    <text evidence="1">The sequence shown here is derived from an EMBL/GenBank/DDBJ whole genome shotgun (WGS) entry which is preliminary data.</text>
</comment>
<gene>
    <name evidence="1" type="ORF">Rain11_0094</name>
</gene>
<sequence length="155" mass="18104">MQINAEMIENFCQNNPEKFDVLCAFQVLEHVTNPKTFLESSLKTLKKGGYLCIGVPNNDSYLYAKDTYQTLNLPPYHTLLWREASLKYVAQMFDLLVQFFKEPVKPTHKSLAYRLWLQEKLPFGTNIIWQATRWLVKRLPILPYGGTIVAVYQKK</sequence>
<evidence type="ECO:0000313" key="1">
    <source>
        <dbReference type="EMBL" id="PKQ70953.1"/>
    </source>
</evidence>